<dbReference type="PROSITE" id="PS00062">
    <property type="entry name" value="ALDOKETO_REDUCTASE_2"/>
    <property type="match status" value="1"/>
</dbReference>
<dbReference type="SUPFAM" id="SSF51430">
    <property type="entry name" value="NAD(P)-linked oxidoreductase"/>
    <property type="match status" value="1"/>
</dbReference>
<name>A0A381TP76_9ZZZZ</name>
<gene>
    <name evidence="3" type="ORF">METZ01_LOCUS70438</name>
</gene>
<reference evidence="3" key="1">
    <citation type="submission" date="2018-05" db="EMBL/GenBank/DDBJ databases">
        <authorList>
            <person name="Lanie J.A."/>
            <person name="Ng W.-L."/>
            <person name="Kazmierczak K.M."/>
            <person name="Andrzejewski T.M."/>
            <person name="Davidsen T.M."/>
            <person name="Wayne K.J."/>
            <person name="Tettelin H."/>
            <person name="Glass J.I."/>
            <person name="Rusch D."/>
            <person name="Podicherti R."/>
            <person name="Tsui H.-C.T."/>
            <person name="Winkler M.E."/>
        </authorList>
    </citation>
    <scope>NUCLEOTIDE SEQUENCE</scope>
</reference>
<dbReference type="InterPro" id="IPR050523">
    <property type="entry name" value="AKR_Detox_Biosynth"/>
</dbReference>
<organism evidence="3">
    <name type="scientific">marine metagenome</name>
    <dbReference type="NCBI Taxonomy" id="408172"/>
    <lineage>
        <taxon>unclassified sequences</taxon>
        <taxon>metagenomes</taxon>
        <taxon>ecological metagenomes</taxon>
    </lineage>
</organism>
<proteinExistence type="predicted"/>
<dbReference type="GO" id="GO:0016491">
    <property type="term" value="F:oxidoreductase activity"/>
    <property type="evidence" value="ECO:0007669"/>
    <property type="project" value="UniProtKB-KW"/>
</dbReference>
<dbReference type="InterPro" id="IPR018170">
    <property type="entry name" value="Aldo/ket_reductase_CS"/>
</dbReference>
<feature type="domain" description="NADP-dependent oxidoreductase" evidence="2">
    <location>
        <begin position="16"/>
        <end position="294"/>
    </location>
</feature>
<evidence type="ECO:0000259" key="2">
    <source>
        <dbReference type="Pfam" id="PF00248"/>
    </source>
</evidence>
<dbReference type="CDD" id="cd19084">
    <property type="entry name" value="AKR_AKR11B1-like"/>
    <property type="match status" value="1"/>
</dbReference>
<accession>A0A381TP76</accession>
<dbReference type="InterPro" id="IPR036812">
    <property type="entry name" value="NAD(P)_OxRdtase_dom_sf"/>
</dbReference>
<evidence type="ECO:0000256" key="1">
    <source>
        <dbReference type="ARBA" id="ARBA00023002"/>
    </source>
</evidence>
<evidence type="ECO:0000313" key="3">
    <source>
        <dbReference type="EMBL" id="SVA17584.1"/>
    </source>
</evidence>
<dbReference type="EMBL" id="UINC01004889">
    <property type="protein sequence ID" value="SVA17584.1"/>
    <property type="molecule type" value="Genomic_DNA"/>
</dbReference>
<sequence>METRVLGKSDLKVSTVCFGAWPIGGGMGNVDVKQAVDTIQAAVDLGITFIDTAEGYQTSESVLGQALKGRRDSVILASKLSGPDHSEKHIYEAIENSLSTLNVEYIDLYQLHTPQPKWPIQNTMEILMALKDQGKIRHIGLSNFTSNQTQEAMEFGTIISSQPRYNLLFRQEDLTLEFCRQNEIGIIPHSVLAKGLLGGSYKPGHIFTNDDERRLFNFFQGAMFETIYEVTQQLEKWAKSQGRDLIQLAIAWVLANSAVTSAIVGMKSVAQVENAVKATTWKLTSRDLSEVETIVGNLRPEWVKDQTSEDIPYKYGTY</sequence>
<dbReference type="Pfam" id="PF00248">
    <property type="entry name" value="Aldo_ket_red"/>
    <property type="match status" value="1"/>
</dbReference>
<dbReference type="InterPro" id="IPR023210">
    <property type="entry name" value="NADP_OxRdtase_dom"/>
</dbReference>
<dbReference type="PRINTS" id="PR00069">
    <property type="entry name" value="ALDKETRDTASE"/>
</dbReference>
<dbReference type="AlphaFoldDB" id="A0A381TP76"/>
<protein>
    <recommendedName>
        <fullName evidence="2">NADP-dependent oxidoreductase domain-containing protein</fullName>
    </recommendedName>
</protein>
<dbReference type="InterPro" id="IPR020471">
    <property type="entry name" value="AKR"/>
</dbReference>
<dbReference type="Gene3D" id="3.20.20.100">
    <property type="entry name" value="NADP-dependent oxidoreductase domain"/>
    <property type="match status" value="1"/>
</dbReference>
<dbReference type="PANTHER" id="PTHR43364:SF4">
    <property type="entry name" value="NAD(P)-LINKED OXIDOREDUCTASE SUPERFAMILY PROTEIN"/>
    <property type="match status" value="1"/>
</dbReference>
<dbReference type="PANTHER" id="PTHR43364">
    <property type="entry name" value="NADH-SPECIFIC METHYLGLYOXAL REDUCTASE-RELATED"/>
    <property type="match status" value="1"/>
</dbReference>
<keyword evidence="1" id="KW-0560">Oxidoreductase</keyword>
<dbReference type="GO" id="GO:0005829">
    <property type="term" value="C:cytosol"/>
    <property type="evidence" value="ECO:0007669"/>
    <property type="project" value="TreeGrafter"/>
</dbReference>